<dbReference type="PANTHER" id="PTHR46332">
    <property type="entry name" value="ASPARTATE BETA-HYDROXYLASE DOMAIN-CONTAINING PROTEIN 2"/>
    <property type="match status" value="1"/>
</dbReference>
<dbReference type="GeneID" id="5888936"/>
<name>A9UT45_MONBE</name>
<gene>
    <name evidence="5" type="ORF">MONBRDRAFT_36109</name>
</gene>
<dbReference type="InterPro" id="IPR051821">
    <property type="entry name" value="Asp/Asn_beta-hydroxylase"/>
</dbReference>
<dbReference type="GO" id="GO:0051213">
    <property type="term" value="F:dioxygenase activity"/>
    <property type="evidence" value="ECO:0007669"/>
    <property type="project" value="UniProtKB-KW"/>
</dbReference>
<dbReference type="SUPFAM" id="SSF51197">
    <property type="entry name" value="Clavaminate synthase-like"/>
    <property type="match status" value="1"/>
</dbReference>
<reference evidence="5 6" key="1">
    <citation type="journal article" date="2008" name="Nature">
        <title>The genome of the choanoflagellate Monosiga brevicollis and the origin of metazoans.</title>
        <authorList>
            <consortium name="JGI Sequencing"/>
            <person name="King N."/>
            <person name="Westbrook M.J."/>
            <person name="Young S.L."/>
            <person name="Kuo A."/>
            <person name="Abedin M."/>
            <person name="Chapman J."/>
            <person name="Fairclough S."/>
            <person name="Hellsten U."/>
            <person name="Isogai Y."/>
            <person name="Letunic I."/>
            <person name="Marr M."/>
            <person name="Pincus D."/>
            <person name="Putnam N."/>
            <person name="Rokas A."/>
            <person name="Wright K.J."/>
            <person name="Zuzow R."/>
            <person name="Dirks W."/>
            <person name="Good M."/>
            <person name="Goodstein D."/>
            <person name="Lemons D."/>
            <person name="Li W."/>
            <person name="Lyons J.B."/>
            <person name="Morris A."/>
            <person name="Nichols S."/>
            <person name="Richter D.J."/>
            <person name="Salamov A."/>
            <person name="Bork P."/>
            <person name="Lim W.A."/>
            <person name="Manning G."/>
            <person name="Miller W.T."/>
            <person name="McGinnis W."/>
            <person name="Shapiro H."/>
            <person name="Tjian R."/>
            <person name="Grigoriev I.V."/>
            <person name="Rokhsar D."/>
        </authorList>
    </citation>
    <scope>NUCLEOTIDE SEQUENCE [LARGE SCALE GENOMIC DNA]</scope>
    <source>
        <strain evidence="6">MX1 / ATCC 50154</strain>
    </source>
</reference>
<dbReference type="eggNOG" id="KOG3696">
    <property type="taxonomic scope" value="Eukaryota"/>
</dbReference>
<dbReference type="Proteomes" id="UP000001357">
    <property type="component" value="Unassembled WGS sequence"/>
</dbReference>
<dbReference type="InterPro" id="IPR007803">
    <property type="entry name" value="Asp/Arg/Pro-Hydrxlase"/>
</dbReference>
<feature type="domain" description="Aspartyl/asparaginy/proline hydroxylase" evidence="4">
    <location>
        <begin position="113"/>
        <end position="245"/>
    </location>
</feature>
<dbReference type="InterPro" id="IPR027443">
    <property type="entry name" value="IPNS-like_sf"/>
</dbReference>
<dbReference type="Pfam" id="PF05118">
    <property type="entry name" value="Asp_Arg_Hydrox"/>
    <property type="match status" value="1"/>
</dbReference>
<dbReference type="PANTHER" id="PTHR46332:SF5">
    <property type="entry name" value="ASPARTATE BETA-HYDROXYLASE DOMAIN CONTAINING 2"/>
    <property type="match status" value="1"/>
</dbReference>
<comment type="similarity">
    <text evidence="1">Belongs to the aspartyl/asparaginyl beta-hydroxylase family.</text>
</comment>
<evidence type="ECO:0000259" key="4">
    <source>
        <dbReference type="Pfam" id="PF05118"/>
    </source>
</evidence>
<evidence type="ECO:0000256" key="2">
    <source>
        <dbReference type="ARBA" id="ARBA00022964"/>
    </source>
</evidence>
<dbReference type="InParanoid" id="A9UT45"/>
<keyword evidence="3" id="KW-0560">Oxidoreductase</keyword>
<evidence type="ECO:0000256" key="3">
    <source>
        <dbReference type="ARBA" id="ARBA00023002"/>
    </source>
</evidence>
<dbReference type="RefSeq" id="XP_001743853.1">
    <property type="nucleotide sequence ID" value="XM_001743801.1"/>
</dbReference>
<dbReference type="KEGG" id="mbr:MONBRDRAFT_36109"/>
<dbReference type="Gene3D" id="2.60.120.330">
    <property type="entry name" value="B-lactam Antibiotic, Isopenicillin N Synthase, Chain"/>
    <property type="match status" value="1"/>
</dbReference>
<evidence type="ECO:0000313" key="5">
    <source>
        <dbReference type="EMBL" id="EDQ91431.1"/>
    </source>
</evidence>
<evidence type="ECO:0000256" key="1">
    <source>
        <dbReference type="ARBA" id="ARBA00007730"/>
    </source>
</evidence>
<dbReference type="FunCoup" id="A9UT45">
    <property type="interactions" value="211"/>
</dbReference>
<keyword evidence="2" id="KW-0223">Dioxygenase</keyword>
<organism evidence="5 6">
    <name type="scientific">Monosiga brevicollis</name>
    <name type="common">Choanoflagellate</name>
    <dbReference type="NCBI Taxonomy" id="81824"/>
    <lineage>
        <taxon>Eukaryota</taxon>
        <taxon>Choanoflagellata</taxon>
        <taxon>Craspedida</taxon>
        <taxon>Salpingoecidae</taxon>
        <taxon>Monosiga</taxon>
    </lineage>
</organism>
<proteinExistence type="inferred from homology"/>
<dbReference type="STRING" id="81824.A9UT45"/>
<dbReference type="EMBL" id="CH991545">
    <property type="protein sequence ID" value="EDQ91431.1"/>
    <property type="molecule type" value="Genomic_DNA"/>
</dbReference>
<dbReference type="AlphaFoldDB" id="A9UT45"/>
<accession>A9UT45</accession>
<evidence type="ECO:0000313" key="6">
    <source>
        <dbReference type="Proteomes" id="UP000001357"/>
    </source>
</evidence>
<sequence>MWGDQILHEPLQVRQACALPDCVRCQCYQERRALSVARWRAQRSATSSARLETAMRLLALGRVTRDPLESYRPTLLHIPELRAPPLMTEESCTSCCAHMLQAARAATTALQMDYEQLLAEADSNSSSSGPSFWKHNQTDQGQWLVAMLVDQGRCNNELWAACPGAAALLRLLQSDVCRCVFGNAFFSVLDPGAKIEPHTGPANARLRLHIPLNDTPAILRCGGTQTHWRVGEPFLMDDSYEHSVEYCAPPDVRVSAWQLL</sequence>
<protein>
    <recommendedName>
        <fullName evidence="4">Aspartyl/asparaginy/proline hydroxylase domain-containing protein</fullName>
    </recommendedName>
</protein>
<keyword evidence="6" id="KW-1185">Reference proteome</keyword>